<dbReference type="Pfam" id="PF04290">
    <property type="entry name" value="DctQ"/>
    <property type="match status" value="1"/>
</dbReference>
<evidence type="ECO:0000256" key="7">
    <source>
        <dbReference type="ARBA" id="ARBA00023136"/>
    </source>
</evidence>
<feature type="transmembrane region" description="Helical" evidence="9">
    <location>
        <begin position="53"/>
        <end position="74"/>
    </location>
</feature>
<comment type="subcellular location">
    <subcellularLocation>
        <location evidence="1 9">Cell inner membrane</location>
        <topology evidence="1 9">Multi-pass membrane protein</topology>
    </subcellularLocation>
</comment>
<evidence type="ECO:0000256" key="8">
    <source>
        <dbReference type="ARBA" id="ARBA00038436"/>
    </source>
</evidence>
<comment type="similarity">
    <text evidence="8 9">Belongs to the TRAP transporter small permease family.</text>
</comment>
<dbReference type="GO" id="GO:0005886">
    <property type="term" value="C:plasma membrane"/>
    <property type="evidence" value="ECO:0007669"/>
    <property type="project" value="UniProtKB-SubCell"/>
</dbReference>
<dbReference type="GO" id="GO:0015740">
    <property type="term" value="P:C4-dicarboxylate transport"/>
    <property type="evidence" value="ECO:0007669"/>
    <property type="project" value="TreeGrafter"/>
</dbReference>
<dbReference type="EMBL" id="RKQK01000003">
    <property type="protein sequence ID" value="RPE66572.1"/>
    <property type="molecule type" value="Genomic_DNA"/>
</dbReference>
<comment type="caution">
    <text evidence="11">The sequence shown here is derived from an EMBL/GenBank/DDBJ whole genome shotgun (WGS) entry which is preliminary data.</text>
</comment>
<dbReference type="Proteomes" id="UP000269689">
    <property type="component" value="Unassembled WGS sequence"/>
</dbReference>
<keyword evidence="6 9" id="KW-1133">Transmembrane helix</keyword>
<evidence type="ECO:0000256" key="5">
    <source>
        <dbReference type="ARBA" id="ARBA00022692"/>
    </source>
</evidence>
<sequence length="165" mass="18455">MKKVESFIFTLCRLGVGLSFLVLIAAVLTQVIFRTLDASPIWTEELTRYAMLYLVAFGAGLSLRSGDLVNVDIVCEALPRRWPRRLRLLSALATALLCAILIAPAWKYVSIGAFQTSPAMGLRMDLVHFSIFLLLCVLFVFAALRAYKMIFLKHDGRADAREELS</sequence>
<dbReference type="PANTHER" id="PTHR35011">
    <property type="entry name" value="2,3-DIKETO-L-GULONATE TRAP TRANSPORTER SMALL PERMEASE PROTEIN YIAM"/>
    <property type="match status" value="1"/>
</dbReference>
<evidence type="ECO:0000313" key="11">
    <source>
        <dbReference type="EMBL" id="RPE66572.1"/>
    </source>
</evidence>
<keyword evidence="4 9" id="KW-0997">Cell inner membrane</keyword>
<evidence type="ECO:0000259" key="10">
    <source>
        <dbReference type="Pfam" id="PF04290"/>
    </source>
</evidence>
<keyword evidence="5 9" id="KW-0812">Transmembrane</keyword>
<evidence type="ECO:0000256" key="2">
    <source>
        <dbReference type="ARBA" id="ARBA00022448"/>
    </source>
</evidence>
<evidence type="ECO:0000256" key="6">
    <source>
        <dbReference type="ARBA" id="ARBA00022989"/>
    </source>
</evidence>
<keyword evidence="12" id="KW-1185">Reference proteome</keyword>
<dbReference type="InterPro" id="IPR055348">
    <property type="entry name" value="DctQ"/>
</dbReference>
<keyword evidence="2 9" id="KW-0813">Transport</keyword>
<keyword evidence="3" id="KW-1003">Cell membrane</keyword>
<reference evidence="11 12" key="1">
    <citation type="submission" date="2018-11" db="EMBL/GenBank/DDBJ databases">
        <title>Genomic Encyclopedia of Type Strains, Phase IV (KMG-IV): sequencing the most valuable type-strain genomes for metagenomic binning, comparative biology and taxonomic classification.</title>
        <authorList>
            <person name="Goeker M."/>
        </authorList>
    </citation>
    <scope>NUCLEOTIDE SEQUENCE [LARGE SCALE GENOMIC DNA]</scope>
    <source>
        <strain evidence="11 12">DSM 104731</strain>
    </source>
</reference>
<comment type="function">
    <text evidence="9">Part of the tripartite ATP-independent periplasmic (TRAP) transport system.</text>
</comment>
<dbReference type="OrthoDB" id="5878939at2"/>
<comment type="subunit">
    <text evidence="9">The complex comprises the extracytoplasmic solute receptor protein and the two transmembrane proteins.</text>
</comment>
<dbReference type="PANTHER" id="PTHR35011:SF2">
    <property type="entry name" value="2,3-DIKETO-L-GULONATE TRAP TRANSPORTER SMALL PERMEASE PROTEIN YIAM"/>
    <property type="match status" value="1"/>
</dbReference>
<name>A0A3N4U804_9RHOB</name>
<dbReference type="GO" id="GO:0022857">
    <property type="term" value="F:transmembrane transporter activity"/>
    <property type="evidence" value="ECO:0007669"/>
    <property type="project" value="UniProtKB-UniRule"/>
</dbReference>
<feature type="transmembrane region" description="Helical" evidence="9">
    <location>
        <begin position="86"/>
        <end position="106"/>
    </location>
</feature>
<evidence type="ECO:0000256" key="4">
    <source>
        <dbReference type="ARBA" id="ARBA00022519"/>
    </source>
</evidence>
<gene>
    <name evidence="11" type="ORF">EDD53_2276</name>
</gene>
<dbReference type="AlphaFoldDB" id="A0A3N4U804"/>
<keyword evidence="7 9" id="KW-0472">Membrane</keyword>
<evidence type="ECO:0000256" key="1">
    <source>
        <dbReference type="ARBA" id="ARBA00004429"/>
    </source>
</evidence>
<feature type="transmembrane region" description="Helical" evidence="9">
    <location>
        <begin position="126"/>
        <end position="147"/>
    </location>
</feature>
<proteinExistence type="inferred from homology"/>
<dbReference type="RefSeq" id="WP_123793304.1">
    <property type="nucleotide sequence ID" value="NZ_RKQK01000003.1"/>
</dbReference>
<protein>
    <recommendedName>
        <fullName evidence="9">TRAP transporter small permease protein</fullName>
    </recommendedName>
</protein>
<organism evidence="11 12">
    <name type="scientific">Pacificibacter maritimus</name>
    <dbReference type="NCBI Taxonomy" id="762213"/>
    <lineage>
        <taxon>Bacteria</taxon>
        <taxon>Pseudomonadati</taxon>
        <taxon>Pseudomonadota</taxon>
        <taxon>Alphaproteobacteria</taxon>
        <taxon>Rhodobacterales</taxon>
        <taxon>Roseobacteraceae</taxon>
        <taxon>Pacificibacter</taxon>
    </lineage>
</organism>
<accession>A0A3N4U804</accession>
<evidence type="ECO:0000256" key="9">
    <source>
        <dbReference type="RuleBase" id="RU369079"/>
    </source>
</evidence>
<evidence type="ECO:0000313" key="12">
    <source>
        <dbReference type="Proteomes" id="UP000269689"/>
    </source>
</evidence>
<feature type="transmembrane region" description="Helical" evidence="9">
    <location>
        <begin position="7"/>
        <end position="33"/>
    </location>
</feature>
<evidence type="ECO:0000256" key="3">
    <source>
        <dbReference type="ARBA" id="ARBA00022475"/>
    </source>
</evidence>
<feature type="domain" description="Tripartite ATP-independent periplasmic transporters DctQ component" evidence="10">
    <location>
        <begin position="23"/>
        <end position="148"/>
    </location>
</feature>
<dbReference type="InterPro" id="IPR007387">
    <property type="entry name" value="TRAP_DctQ"/>
</dbReference>